<keyword evidence="2" id="KW-1185">Reference proteome</keyword>
<sequence length="216" mass="23147">MAVILPPVPSVIKYRFLNDVGASLNASWHLFMHTTAGPVVTADLTSLANNAAASWLANLAPRVPTTTVLREVVTEDLGHSSTIPGEWAGSHAGTYPTAGQSAEVATLVNFKIARRYRGGKPRVYLPQGVSAQMNNPVQWQSTYVSQVQGDWANFINAILSSSPPSATIDKQVSVSYFSGHSGVPPVPTPRPTPLVDDVIYATVNSIPASQRRRMGR</sequence>
<organism evidence="1 2">
    <name type="scientific">Candidatus Acidiferrum panamense</name>
    <dbReference type="NCBI Taxonomy" id="2741543"/>
    <lineage>
        <taxon>Bacteria</taxon>
        <taxon>Pseudomonadati</taxon>
        <taxon>Acidobacteriota</taxon>
        <taxon>Terriglobia</taxon>
        <taxon>Candidatus Acidiferrales</taxon>
        <taxon>Candidatus Acidiferrum</taxon>
    </lineage>
</organism>
<reference evidence="1" key="1">
    <citation type="submission" date="2020-06" db="EMBL/GenBank/DDBJ databases">
        <title>Legume-microbial interactions unlock mineral nutrients during tropical forest succession.</title>
        <authorList>
            <person name="Epihov D.Z."/>
        </authorList>
    </citation>
    <scope>NUCLEOTIDE SEQUENCE [LARGE SCALE GENOMIC DNA]</scope>
    <source>
        <strain evidence="1">Pan2503</strain>
    </source>
</reference>
<comment type="caution">
    <text evidence="1">The sequence shown here is derived from an EMBL/GenBank/DDBJ whole genome shotgun (WGS) entry which is preliminary data.</text>
</comment>
<name>A0A7V8NP18_9BACT</name>
<dbReference type="Proteomes" id="UP000567293">
    <property type="component" value="Unassembled WGS sequence"/>
</dbReference>
<gene>
    <name evidence="1" type="ORF">HRJ53_07915</name>
</gene>
<proteinExistence type="predicted"/>
<evidence type="ECO:0000313" key="1">
    <source>
        <dbReference type="EMBL" id="MBA0084905.1"/>
    </source>
</evidence>
<dbReference type="AlphaFoldDB" id="A0A7V8NP18"/>
<evidence type="ECO:0000313" key="2">
    <source>
        <dbReference type="Proteomes" id="UP000567293"/>
    </source>
</evidence>
<protein>
    <submittedName>
        <fullName evidence="1">Uncharacterized protein</fullName>
    </submittedName>
</protein>
<accession>A0A7V8NP18</accession>
<dbReference type="EMBL" id="JACDQQ010000759">
    <property type="protein sequence ID" value="MBA0084905.1"/>
    <property type="molecule type" value="Genomic_DNA"/>
</dbReference>